<feature type="domain" description="Glycosyltransferase 2-like" evidence="1">
    <location>
        <begin position="8"/>
        <end position="145"/>
    </location>
</feature>
<dbReference type="OrthoDB" id="9815829at2"/>
<dbReference type="Gene3D" id="3.90.550.10">
    <property type="entry name" value="Spore Coat Polysaccharide Biosynthesis Protein SpsA, Chain A"/>
    <property type="match status" value="1"/>
</dbReference>
<dbReference type="SUPFAM" id="SSF53448">
    <property type="entry name" value="Nucleotide-diphospho-sugar transferases"/>
    <property type="match status" value="1"/>
</dbReference>
<dbReference type="InterPro" id="IPR029044">
    <property type="entry name" value="Nucleotide-diphossugar_trans"/>
</dbReference>
<protein>
    <submittedName>
        <fullName evidence="2">Glycosyl transferase</fullName>
    </submittedName>
</protein>
<evidence type="ECO:0000259" key="1">
    <source>
        <dbReference type="Pfam" id="PF00535"/>
    </source>
</evidence>
<dbReference type="PANTHER" id="PTHR22916">
    <property type="entry name" value="GLYCOSYLTRANSFERASE"/>
    <property type="match status" value="1"/>
</dbReference>
<proteinExistence type="predicted"/>
<dbReference type="EMBL" id="CP028136">
    <property type="protein sequence ID" value="AVR44854.1"/>
    <property type="molecule type" value="Genomic_DNA"/>
</dbReference>
<accession>A0A2R3Z3L5</accession>
<reference evidence="3" key="1">
    <citation type="submission" date="2018-03" db="EMBL/GenBank/DDBJ databases">
        <title>Gramella fulva sp. nov., isolated from a dry surface of tidal flat.</title>
        <authorList>
            <person name="Hwang S.H."/>
            <person name="Hwang W.M."/>
            <person name="Kang K."/>
            <person name="Ahn T.-Y."/>
        </authorList>
    </citation>
    <scope>NUCLEOTIDE SEQUENCE [LARGE SCALE GENOMIC DNA]</scope>
    <source>
        <strain evidence="3">SH35</strain>
    </source>
</reference>
<dbReference type="Proteomes" id="UP000241507">
    <property type="component" value="Chromosome"/>
</dbReference>
<evidence type="ECO:0000313" key="2">
    <source>
        <dbReference type="EMBL" id="AVR44854.1"/>
    </source>
</evidence>
<sequence>MEDYGKVSVIMPAYNSGKFIGHAIDSVIAQTYENWELLIVDDASTDDTREIIQNKLNSDQRIQLFHHSTNLGTQYSRNKAIEKAAGRFIAFLDADDLWIPEKLEIQLKTLHEQNFQACFSSYDLIDEKGRSLGKTIKALPKLNFQKLLKANYVGNLTGIYDTRKIGKIFCPDIAKRQDWALWLEVIRKGGPITGIQQSLAKYRVRKNSISRNKFAMLNYNFRVYHHVLGYGYLHSCWRMLIFLKEQFFIKSKQEISNEPEK</sequence>
<dbReference type="InterPro" id="IPR001173">
    <property type="entry name" value="Glyco_trans_2-like"/>
</dbReference>
<evidence type="ECO:0000313" key="3">
    <source>
        <dbReference type="Proteomes" id="UP000241507"/>
    </source>
</evidence>
<gene>
    <name evidence="2" type="ORF">C7S20_06000</name>
</gene>
<keyword evidence="3" id="KW-1185">Reference proteome</keyword>
<organism evidence="2 3">
    <name type="scientific">Christiangramia fulva</name>
    <dbReference type="NCBI Taxonomy" id="2126553"/>
    <lineage>
        <taxon>Bacteria</taxon>
        <taxon>Pseudomonadati</taxon>
        <taxon>Bacteroidota</taxon>
        <taxon>Flavobacteriia</taxon>
        <taxon>Flavobacteriales</taxon>
        <taxon>Flavobacteriaceae</taxon>
        <taxon>Christiangramia</taxon>
    </lineage>
</organism>
<dbReference type="RefSeq" id="WP_107011632.1">
    <property type="nucleotide sequence ID" value="NZ_CP028136.1"/>
</dbReference>
<name>A0A2R3Z3L5_9FLAO</name>
<keyword evidence="2" id="KW-0808">Transferase</keyword>
<dbReference type="GO" id="GO:0016758">
    <property type="term" value="F:hexosyltransferase activity"/>
    <property type="evidence" value="ECO:0007669"/>
    <property type="project" value="UniProtKB-ARBA"/>
</dbReference>
<dbReference type="PANTHER" id="PTHR22916:SF3">
    <property type="entry name" value="UDP-GLCNAC:BETAGAL BETA-1,3-N-ACETYLGLUCOSAMINYLTRANSFERASE-LIKE PROTEIN 1"/>
    <property type="match status" value="1"/>
</dbReference>
<dbReference type="KEGG" id="grs:C7S20_06000"/>
<dbReference type="AlphaFoldDB" id="A0A2R3Z3L5"/>
<dbReference type="Pfam" id="PF00535">
    <property type="entry name" value="Glycos_transf_2"/>
    <property type="match status" value="1"/>
</dbReference>